<dbReference type="InterPro" id="IPR003200">
    <property type="entry name" value="Nict_dMeBzImd_PRibTrfase"/>
</dbReference>
<dbReference type="Pfam" id="PF02277">
    <property type="entry name" value="DBI_PRT"/>
    <property type="match status" value="1"/>
</dbReference>
<dbReference type="InterPro" id="IPR036087">
    <property type="entry name" value="Nict_dMeBzImd_PRibTrfase_sf"/>
</dbReference>
<evidence type="ECO:0000256" key="1">
    <source>
        <dbReference type="HAMAP-Rule" id="MF_01086"/>
    </source>
</evidence>
<dbReference type="AlphaFoldDB" id="A0A7C3UKG2"/>
<accession>A0A7C3UKG2</accession>
<comment type="caution">
    <text evidence="2">The sequence shown here is derived from an EMBL/GenBank/DDBJ whole genome shotgun (WGS) entry which is preliminary data.</text>
</comment>
<sequence>MFKVVKGEDFSSLLKSDICFILCIGNTKTAEIPGITAAGKNPELIKFTPPADAELLYYGRCKTIPFPPVTPDGKPTPAVISYTALRLLDIPLFVVDSGLIVKPKIPYFTINAPVGENIAEKSAMDIEKVKESFEYGRILGKEISKSFDVIMIGESIPAGTTTAGAVLRAMGFDAKVSSSMPENPIDLKTKIIEKAVSRVKSKEPLNILAEVGDPVLLGVVSIATGSKKPVILAGGTQMAAAAHLILSLDEKEIYIATTKYIAEDKTADIRSISPVSVIAADPLLENSSIDGLRAYGEGFVKEGVGAGGMTLLAYVKGVEPVRFLKEIERSYLDIILG</sequence>
<proteinExistence type="inferred from homology"/>
<comment type="similarity">
    <text evidence="1">Belongs to the UPF0284 family.</text>
</comment>
<dbReference type="CDD" id="cd02439">
    <property type="entry name" value="DMB-PRT_CobT"/>
    <property type="match status" value="1"/>
</dbReference>
<reference evidence="2" key="1">
    <citation type="journal article" date="2020" name="mSystems">
        <title>Genome- and Community-Level Interaction Insights into Carbon Utilization and Element Cycling Functions of Hydrothermarchaeota in Hydrothermal Sediment.</title>
        <authorList>
            <person name="Zhou Z."/>
            <person name="Liu Y."/>
            <person name="Xu W."/>
            <person name="Pan J."/>
            <person name="Luo Z.H."/>
            <person name="Li M."/>
        </authorList>
    </citation>
    <scope>NUCLEOTIDE SEQUENCE [LARGE SCALE GENOMIC DNA]</scope>
    <source>
        <strain evidence="3">SpSt-62</strain>
        <strain evidence="2">SpSt-97</strain>
    </source>
</reference>
<dbReference type="InterPro" id="IPR002805">
    <property type="entry name" value="Nict_dMeBzImd_PRibTrfase_arc"/>
</dbReference>
<protein>
    <recommendedName>
        <fullName evidence="1">UPF0284 protein ENT89_06030</fullName>
    </recommendedName>
</protein>
<dbReference type="HAMAP" id="MF_01086">
    <property type="entry name" value="UPF0284"/>
    <property type="match status" value="1"/>
</dbReference>
<evidence type="ECO:0000313" key="3">
    <source>
        <dbReference type="EMBL" id="HGU59692.1"/>
    </source>
</evidence>
<dbReference type="GO" id="GO:0008939">
    <property type="term" value="F:nicotinate-nucleotide-dimethylbenzimidazole phosphoribosyltransferase activity"/>
    <property type="evidence" value="ECO:0007669"/>
    <property type="project" value="InterPro"/>
</dbReference>
<dbReference type="NCBIfam" id="NF003372">
    <property type="entry name" value="PRK04447.1-5"/>
    <property type="match status" value="1"/>
</dbReference>
<dbReference type="Gene3D" id="3.40.50.10210">
    <property type="match status" value="1"/>
</dbReference>
<dbReference type="NCBIfam" id="TIGR00303">
    <property type="entry name" value="nicotinate mononucleotide-dependent phosphoribosyltransferase CobT"/>
    <property type="match status" value="1"/>
</dbReference>
<dbReference type="SUPFAM" id="SSF52733">
    <property type="entry name" value="Nicotinate mononucleotide:5,6-dimethylbenzimidazole phosphoribosyltransferase (CobT)"/>
    <property type="match status" value="1"/>
</dbReference>
<organism evidence="2">
    <name type="scientific">Geoglobus ahangari</name>
    <dbReference type="NCBI Taxonomy" id="113653"/>
    <lineage>
        <taxon>Archaea</taxon>
        <taxon>Methanobacteriati</taxon>
        <taxon>Methanobacteriota</taxon>
        <taxon>Archaeoglobi</taxon>
        <taxon>Archaeoglobales</taxon>
        <taxon>Archaeoglobaceae</taxon>
        <taxon>Geoglobus</taxon>
    </lineage>
</organism>
<dbReference type="EMBL" id="DTPI01000028">
    <property type="protein sequence ID" value="HGE66273.1"/>
    <property type="molecule type" value="Genomic_DNA"/>
</dbReference>
<gene>
    <name evidence="3" type="ORF">ENT89_06030</name>
    <name evidence="2" type="ORF">ENX77_04000</name>
</gene>
<name>A0A7C3UKG2_9EURY</name>
<dbReference type="EMBL" id="DTAK01000044">
    <property type="protein sequence ID" value="HGU59692.1"/>
    <property type="molecule type" value="Genomic_DNA"/>
</dbReference>
<dbReference type="PANTHER" id="PTHR38811:SF1">
    <property type="entry name" value="UPF0284 PROTEIN SLL1500"/>
    <property type="match status" value="1"/>
</dbReference>
<evidence type="ECO:0000313" key="2">
    <source>
        <dbReference type="EMBL" id="HGE66273.1"/>
    </source>
</evidence>
<dbReference type="PANTHER" id="PTHR38811">
    <property type="match status" value="1"/>
</dbReference>